<dbReference type="InterPro" id="IPR004089">
    <property type="entry name" value="MCPsignal_dom"/>
</dbReference>
<dbReference type="GO" id="GO:0005886">
    <property type="term" value="C:plasma membrane"/>
    <property type="evidence" value="ECO:0007669"/>
    <property type="project" value="TreeGrafter"/>
</dbReference>
<protein>
    <submittedName>
        <fullName evidence="8">Methyl-accepting chemotaxis protein</fullName>
    </submittedName>
</protein>
<dbReference type="InterPro" id="IPR004090">
    <property type="entry name" value="Chemotax_Me-accpt_rcpt"/>
</dbReference>
<gene>
    <name evidence="8" type="ORF">METESE_04970</name>
</gene>
<dbReference type="PRINTS" id="PR00260">
    <property type="entry name" value="CHEMTRNSDUCR"/>
</dbReference>
<dbReference type="FunFam" id="1.10.287.950:FF:000001">
    <property type="entry name" value="Methyl-accepting chemotaxis sensory transducer"/>
    <property type="match status" value="1"/>
</dbReference>
<keyword evidence="9" id="KW-1185">Reference proteome</keyword>
<feature type="compositionally biased region" description="Polar residues" evidence="5">
    <location>
        <begin position="290"/>
        <end position="300"/>
    </location>
</feature>
<dbReference type="PANTHER" id="PTHR43531">
    <property type="entry name" value="PROTEIN ICFG"/>
    <property type="match status" value="1"/>
</dbReference>
<dbReference type="Gene3D" id="1.10.287.950">
    <property type="entry name" value="Methyl-accepting chemotaxis protein"/>
    <property type="match status" value="1"/>
</dbReference>
<sequence>MSWFKSLRLATQLLIGFITIAVLAGVVGLIGVVYLDRLAKADAFMYEKSMAPMKDVVAIVSNFQLKRNTLSKLIAAPDKAKLDALLEALPTLDKKIKDASASYSKTYVNDEDKTNFERLLGLFDTYDAEVARPMIEARKANKLADAVAVSYSARVVQIGGEVNTCLEKLVQVNVDAAHRISDDNQATAASAIQRMGIAIVVAMAGAILLGLLVTRLIKGQVGGEPREAALVAQRVASGDLTVEVVLARGDSTSMMAAIHGMVGKLREIISQVRDNAGSLVGASEQLSSTAQSLSQGASEQAASVEETSASMEEMSASIAQNNENAKVTGDLASRTALEAQEGGKAVRQTVDAMHQIAQKIAIIDDIAYQTNLLALNAAIEAGRAGEHGRGFAVVAAEVRKLAERSQVAAEEISRLASGSVDLAEQAGTLLDTIVPSIQKTSDLVMEIAAASGEQNAGVGQINGAIGQISQAVAQNAAASEELASTAEEVSAQAMELRSTMDFFSLEAGRAPRGAARRSHAHPTHS</sequence>
<keyword evidence="6" id="KW-0472">Membrane</keyword>
<feature type="domain" description="Methyl-accepting transducer" evidence="7">
    <location>
        <begin position="275"/>
        <end position="490"/>
    </location>
</feature>
<keyword evidence="6" id="KW-0812">Transmembrane</keyword>
<reference evidence="8" key="1">
    <citation type="journal article" date="2023" name="Int. J. Syst. Evol. Microbiol.">
        <title>Mesoterricola silvestris gen. nov., sp. nov., Mesoterricola sediminis sp. nov., Geothrix oryzae sp. nov., Geothrix edaphica sp. nov., Geothrix rubra sp. nov., and Geothrix limicola sp. nov., six novel members of Acidobacteriota isolated from soils.</title>
        <authorList>
            <person name="Itoh H."/>
            <person name="Sugisawa Y."/>
            <person name="Mise K."/>
            <person name="Xu Z."/>
            <person name="Kuniyasu M."/>
            <person name="Ushijima N."/>
            <person name="Kawano K."/>
            <person name="Kobayashi E."/>
            <person name="Shiratori Y."/>
            <person name="Masuda Y."/>
            <person name="Senoo K."/>
        </authorList>
    </citation>
    <scope>NUCLEOTIDE SEQUENCE</scope>
    <source>
        <strain evidence="8">W786</strain>
    </source>
</reference>
<feature type="region of interest" description="Disordered" evidence="5">
    <location>
        <begin position="290"/>
        <end position="314"/>
    </location>
</feature>
<dbReference type="AlphaFoldDB" id="A0AA48GSU3"/>
<feature type="compositionally biased region" description="Low complexity" evidence="5">
    <location>
        <begin position="301"/>
        <end position="314"/>
    </location>
</feature>
<dbReference type="GO" id="GO:0006935">
    <property type="term" value="P:chemotaxis"/>
    <property type="evidence" value="ECO:0007669"/>
    <property type="project" value="UniProtKB-KW"/>
</dbReference>
<comment type="subcellular location">
    <subcellularLocation>
        <location evidence="1">Membrane</location>
    </subcellularLocation>
</comment>
<keyword evidence="2" id="KW-0145">Chemotaxis</keyword>
<dbReference type="EMBL" id="AP027081">
    <property type="protein sequence ID" value="BDU75539.1"/>
    <property type="molecule type" value="Genomic_DNA"/>
</dbReference>
<dbReference type="SMART" id="SM00283">
    <property type="entry name" value="MA"/>
    <property type="match status" value="1"/>
</dbReference>
<evidence type="ECO:0000256" key="5">
    <source>
        <dbReference type="SAM" id="MobiDB-lite"/>
    </source>
</evidence>
<evidence type="ECO:0000256" key="6">
    <source>
        <dbReference type="SAM" id="Phobius"/>
    </source>
</evidence>
<proteinExistence type="inferred from homology"/>
<evidence type="ECO:0000256" key="3">
    <source>
        <dbReference type="ARBA" id="ARBA00029447"/>
    </source>
</evidence>
<feature type="transmembrane region" description="Helical" evidence="6">
    <location>
        <begin position="12"/>
        <end position="35"/>
    </location>
</feature>
<evidence type="ECO:0000259" key="7">
    <source>
        <dbReference type="PROSITE" id="PS50111"/>
    </source>
</evidence>
<dbReference type="SUPFAM" id="SSF58104">
    <property type="entry name" value="Methyl-accepting chemotaxis protein (MCP) signaling domain"/>
    <property type="match status" value="1"/>
</dbReference>
<dbReference type="Proteomes" id="UP001228113">
    <property type="component" value="Chromosome"/>
</dbReference>
<dbReference type="GO" id="GO:0004888">
    <property type="term" value="F:transmembrane signaling receptor activity"/>
    <property type="evidence" value="ECO:0007669"/>
    <property type="project" value="InterPro"/>
</dbReference>
<dbReference type="InterPro" id="IPR051310">
    <property type="entry name" value="MCP_chemotaxis"/>
</dbReference>
<keyword evidence="4" id="KW-0807">Transducer</keyword>
<dbReference type="PROSITE" id="PS50111">
    <property type="entry name" value="CHEMOTAXIS_TRANSDUC_2"/>
    <property type="match status" value="1"/>
</dbReference>
<keyword evidence="6" id="KW-1133">Transmembrane helix</keyword>
<comment type="similarity">
    <text evidence="3">Belongs to the methyl-accepting chemotaxis (MCP) protein family.</text>
</comment>
<organism evidence="8 9">
    <name type="scientific">Mesoterricola sediminis</name>
    <dbReference type="NCBI Taxonomy" id="2927980"/>
    <lineage>
        <taxon>Bacteria</taxon>
        <taxon>Pseudomonadati</taxon>
        <taxon>Acidobacteriota</taxon>
        <taxon>Holophagae</taxon>
        <taxon>Holophagales</taxon>
        <taxon>Holophagaceae</taxon>
        <taxon>Mesoterricola</taxon>
    </lineage>
</organism>
<evidence type="ECO:0000313" key="9">
    <source>
        <dbReference type="Proteomes" id="UP001228113"/>
    </source>
</evidence>
<dbReference type="Pfam" id="PF12729">
    <property type="entry name" value="4HB_MCP_1"/>
    <property type="match status" value="1"/>
</dbReference>
<accession>A0AA48GSU3</accession>
<feature type="transmembrane region" description="Helical" evidence="6">
    <location>
        <begin position="197"/>
        <end position="217"/>
    </location>
</feature>
<dbReference type="PANTHER" id="PTHR43531:SF11">
    <property type="entry name" value="METHYL-ACCEPTING CHEMOTAXIS PROTEIN 3"/>
    <property type="match status" value="1"/>
</dbReference>
<name>A0AA48GSU3_9BACT</name>
<evidence type="ECO:0000256" key="4">
    <source>
        <dbReference type="PROSITE-ProRule" id="PRU00284"/>
    </source>
</evidence>
<evidence type="ECO:0000256" key="2">
    <source>
        <dbReference type="ARBA" id="ARBA00022500"/>
    </source>
</evidence>
<evidence type="ECO:0000256" key="1">
    <source>
        <dbReference type="ARBA" id="ARBA00004370"/>
    </source>
</evidence>
<evidence type="ECO:0000313" key="8">
    <source>
        <dbReference type="EMBL" id="BDU75539.1"/>
    </source>
</evidence>
<dbReference type="RefSeq" id="WP_316411015.1">
    <property type="nucleotide sequence ID" value="NZ_AP027081.1"/>
</dbReference>
<dbReference type="GO" id="GO:0007165">
    <property type="term" value="P:signal transduction"/>
    <property type="evidence" value="ECO:0007669"/>
    <property type="project" value="UniProtKB-KW"/>
</dbReference>
<dbReference type="InterPro" id="IPR024478">
    <property type="entry name" value="HlyB_4HB_MCP"/>
</dbReference>
<dbReference type="KEGG" id="msea:METESE_04970"/>
<dbReference type="Pfam" id="PF00015">
    <property type="entry name" value="MCPsignal"/>
    <property type="match status" value="1"/>
</dbReference>